<keyword evidence="5" id="KW-1185">Reference proteome</keyword>
<dbReference type="PRINTS" id="PR00080">
    <property type="entry name" value="SDRFAMILY"/>
</dbReference>
<organism evidence="4 5">
    <name type="scientific">Parafrankia soli</name>
    <dbReference type="NCBI Taxonomy" id="2599596"/>
    <lineage>
        <taxon>Bacteria</taxon>
        <taxon>Bacillati</taxon>
        <taxon>Actinomycetota</taxon>
        <taxon>Actinomycetes</taxon>
        <taxon>Frankiales</taxon>
        <taxon>Frankiaceae</taxon>
        <taxon>Parafrankia</taxon>
    </lineage>
</organism>
<dbReference type="Gene3D" id="3.40.50.720">
    <property type="entry name" value="NAD(P)-binding Rossmann-like Domain"/>
    <property type="match status" value="1"/>
</dbReference>
<dbReference type="GO" id="GO:0016020">
    <property type="term" value="C:membrane"/>
    <property type="evidence" value="ECO:0007669"/>
    <property type="project" value="TreeGrafter"/>
</dbReference>
<dbReference type="SUPFAM" id="SSF51735">
    <property type="entry name" value="NAD(P)-binding Rossmann-fold domains"/>
    <property type="match status" value="1"/>
</dbReference>
<dbReference type="OrthoDB" id="9810734at2"/>
<dbReference type="InterPro" id="IPR002347">
    <property type="entry name" value="SDR_fam"/>
</dbReference>
<dbReference type="PIRSF" id="PIRSF000126">
    <property type="entry name" value="11-beta-HSD1"/>
    <property type="match status" value="1"/>
</dbReference>
<name>A0A1S1PNJ4_9ACTN</name>
<evidence type="ECO:0000313" key="4">
    <source>
        <dbReference type="EMBL" id="OHV22857.1"/>
    </source>
</evidence>
<dbReference type="RefSeq" id="WP_071065969.1">
    <property type="nucleotide sequence ID" value="NZ_MAXA01000243.1"/>
</dbReference>
<dbReference type="PANTHER" id="PTHR44196">
    <property type="entry name" value="DEHYDROGENASE/REDUCTASE SDR FAMILY MEMBER 7B"/>
    <property type="match status" value="1"/>
</dbReference>
<dbReference type="PRINTS" id="PR00081">
    <property type="entry name" value="GDHRDH"/>
</dbReference>
<dbReference type="CDD" id="cd05233">
    <property type="entry name" value="SDR_c"/>
    <property type="match status" value="1"/>
</dbReference>
<sequence length="263" mass="28419">MTDFRNRTALVTGASSGIGAAFTEALAARGADLVLAAPSEGKLRPVAERLRALHGVRVWTVPVDLAREDGPDLLVEQVRATDREIDVLVNNAGFGTYGRYEELPADRDHREVMVDVVAVERVTHLLLPAMVERGHGTVVNVSSTSGFQAVPYMAVYGASKAFVLSFSIALWAEYRSRGIQVLAVCPGPTDTNFFEVLGRRMSAGGRLRTTDEVVSAAFRGLDRGLPYVIDGRLNYLTSNASRLLGRGLVAGITARTLRPRGRP</sequence>
<dbReference type="InterPro" id="IPR036291">
    <property type="entry name" value="NAD(P)-bd_dom_sf"/>
</dbReference>
<evidence type="ECO:0000256" key="1">
    <source>
        <dbReference type="ARBA" id="ARBA00006484"/>
    </source>
</evidence>
<evidence type="ECO:0000256" key="3">
    <source>
        <dbReference type="RuleBase" id="RU000363"/>
    </source>
</evidence>
<gene>
    <name evidence="4" type="ORF">BBK14_25020</name>
</gene>
<comment type="caution">
    <text evidence="4">The sequence shown here is derived from an EMBL/GenBank/DDBJ whole genome shotgun (WGS) entry which is preliminary data.</text>
</comment>
<protein>
    <submittedName>
        <fullName evidence="4">Oxidoreductase</fullName>
    </submittedName>
</protein>
<dbReference type="Pfam" id="PF00106">
    <property type="entry name" value="adh_short"/>
    <property type="match status" value="1"/>
</dbReference>
<dbReference type="Proteomes" id="UP000179769">
    <property type="component" value="Unassembled WGS sequence"/>
</dbReference>
<dbReference type="EMBL" id="MAXA01000243">
    <property type="protein sequence ID" value="OHV22857.1"/>
    <property type="molecule type" value="Genomic_DNA"/>
</dbReference>
<reference evidence="5" key="1">
    <citation type="submission" date="2016-07" db="EMBL/GenBank/DDBJ databases">
        <title>Frankia sp. NRRL B-16219 Genome sequencing.</title>
        <authorList>
            <person name="Ghodhbane-Gtari F."/>
            <person name="Swanson E."/>
            <person name="Gueddou A."/>
            <person name="Louati M."/>
            <person name="Nouioui I."/>
            <person name="Hezbri K."/>
            <person name="Abebe-Akele F."/>
            <person name="Simpson S."/>
            <person name="Morris K."/>
            <person name="Thomas K."/>
            <person name="Gtari M."/>
            <person name="Tisa L.S."/>
        </authorList>
    </citation>
    <scope>NUCLEOTIDE SEQUENCE [LARGE SCALE GENOMIC DNA]</scope>
    <source>
        <strain evidence="5">NRRL B-16219</strain>
    </source>
</reference>
<evidence type="ECO:0000256" key="2">
    <source>
        <dbReference type="ARBA" id="ARBA00023002"/>
    </source>
</evidence>
<keyword evidence="2" id="KW-0560">Oxidoreductase</keyword>
<proteinExistence type="inferred from homology"/>
<evidence type="ECO:0000313" key="5">
    <source>
        <dbReference type="Proteomes" id="UP000179769"/>
    </source>
</evidence>
<comment type="similarity">
    <text evidence="1 3">Belongs to the short-chain dehydrogenases/reductases (SDR) family.</text>
</comment>
<dbReference type="PANTHER" id="PTHR44196:SF2">
    <property type="entry name" value="SHORT-CHAIN DEHYDROGENASE-RELATED"/>
    <property type="match status" value="1"/>
</dbReference>
<accession>A0A1S1PNJ4</accession>
<dbReference type="AlphaFoldDB" id="A0A1S1PNJ4"/>
<dbReference type="GO" id="GO:0016491">
    <property type="term" value="F:oxidoreductase activity"/>
    <property type="evidence" value="ECO:0007669"/>
    <property type="project" value="UniProtKB-KW"/>
</dbReference>